<name>A0ABX1RLT5_9PSEU</name>
<proteinExistence type="predicted"/>
<gene>
    <name evidence="2" type="ORF">HF577_23595</name>
</gene>
<sequence length="182" mass="19496">MLRMWAAHTAAEFVTRDVDATMRTMTDNPTVLHVPTGMGGVGFDGVRDFYQQWFVGRNPADLSIVSMSQTIGDASIVDEMLITFTHDIEIPWILPAVAPTGKQVRIPVIGIVGFEGADVASERIYWDQAAVLAQVGLLDSAAAERLPFVTAPDGLLDGSLALNQLAQARRTSQPEQGSGAAS</sequence>
<evidence type="ECO:0000313" key="3">
    <source>
        <dbReference type="Proteomes" id="UP001296706"/>
    </source>
</evidence>
<dbReference type="InterPro" id="IPR009959">
    <property type="entry name" value="Cyclase_SnoaL-like"/>
</dbReference>
<keyword evidence="3" id="KW-1185">Reference proteome</keyword>
<accession>A0ABX1RLT5</accession>
<dbReference type="Gene3D" id="3.10.450.50">
    <property type="match status" value="1"/>
</dbReference>
<dbReference type="InterPro" id="IPR032710">
    <property type="entry name" value="NTF2-like_dom_sf"/>
</dbReference>
<dbReference type="PANTHER" id="PTHR38436">
    <property type="entry name" value="POLYKETIDE CYCLASE SNOAL-LIKE DOMAIN"/>
    <property type="match status" value="1"/>
</dbReference>
<dbReference type="PANTHER" id="PTHR38436:SF3">
    <property type="entry name" value="CARBOXYMETHYLENEBUTENOLIDASE-RELATED"/>
    <property type="match status" value="1"/>
</dbReference>
<dbReference type="Pfam" id="PF12680">
    <property type="entry name" value="SnoaL_2"/>
    <property type="match status" value="1"/>
</dbReference>
<feature type="domain" description="SnoaL-like" evidence="1">
    <location>
        <begin position="11"/>
        <end position="118"/>
    </location>
</feature>
<dbReference type="SUPFAM" id="SSF54427">
    <property type="entry name" value="NTF2-like"/>
    <property type="match status" value="1"/>
</dbReference>
<protein>
    <submittedName>
        <fullName evidence="2">Ester cyclase</fullName>
    </submittedName>
</protein>
<evidence type="ECO:0000259" key="1">
    <source>
        <dbReference type="Pfam" id="PF12680"/>
    </source>
</evidence>
<dbReference type="InterPro" id="IPR037401">
    <property type="entry name" value="SnoaL-like"/>
</dbReference>
<dbReference type="EMBL" id="JAAXKY010000087">
    <property type="protein sequence ID" value="NMH80060.1"/>
    <property type="molecule type" value="Genomic_DNA"/>
</dbReference>
<comment type="caution">
    <text evidence="2">The sequence shown here is derived from an EMBL/GenBank/DDBJ whole genome shotgun (WGS) entry which is preliminary data.</text>
</comment>
<evidence type="ECO:0000313" key="2">
    <source>
        <dbReference type="EMBL" id="NMH80060.1"/>
    </source>
</evidence>
<dbReference type="Proteomes" id="UP001296706">
    <property type="component" value="Unassembled WGS sequence"/>
</dbReference>
<organism evidence="2 3">
    <name type="scientific">Pseudonocardia xinjiangensis</name>
    <dbReference type="NCBI Taxonomy" id="75289"/>
    <lineage>
        <taxon>Bacteria</taxon>
        <taxon>Bacillati</taxon>
        <taxon>Actinomycetota</taxon>
        <taxon>Actinomycetes</taxon>
        <taxon>Pseudonocardiales</taxon>
        <taxon>Pseudonocardiaceae</taxon>
        <taxon>Pseudonocardia</taxon>
    </lineage>
</organism>
<reference evidence="2 3" key="1">
    <citation type="submission" date="2020-04" db="EMBL/GenBank/DDBJ databases">
        <authorList>
            <person name="Klaysubun C."/>
            <person name="Duangmal K."/>
            <person name="Lipun K."/>
        </authorList>
    </citation>
    <scope>NUCLEOTIDE SEQUENCE [LARGE SCALE GENOMIC DNA]</scope>
    <source>
        <strain evidence="2 3">JCM 11839</strain>
    </source>
</reference>